<reference evidence="2" key="1">
    <citation type="submission" date="2022-11" db="UniProtKB">
        <authorList>
            <consortium name="WormBaseParasite"/>
        </authorList>
    </citation>
    <scope>IDENTIFICATION</scope>
</reference>
<proteinExistence type="predicted"/>
<dbReference type="Proteomes" id="UP000887580">
    <property type="component" value="Unplaced"/>
</dbReference>
<evidence type="ECO:0000313" key="2">
    <source>
        <dbReference type="WBParaSite" id="PS1159_v2.g22657.t1"/>
    </source>
</evidence>
<name>A0AC35G0B0_9BILA</name>
<organism evidence="1 2">
    <name type="scientific">Panagrolaimus sp. PS1159</name>
    <dbReference type="NCBI Taxonomy" id="55785"/>
    <lineage>
        <taxon>Eukaryota</taxon>
        <taxon>Metazoa</taxon>
        <taxon>Ecdysozoa</taxon>
        <taxon>Nematoda</taxon>
        <taxon>Chromadorea</taxon>
        <taxon>Rhabditida</taxon>
        <taxon>Tylenchina</taxon>
        <taxon>Panagrolaimomorpha</taxon>
        <taxon>Panagrolaimoidea</taxon>
        <taxon>Panagrolaimidae</taxon>
        <taxon>Panagrolaimus</taxon>
    </lineage>
</organism>
<dbReference type="WBParaSite" id="PS1159_v2.g22657.t1">
    <property type="protein sequence ID" value="PS1159_v2.g22657.t1"/>
    <property type="gene ID" value="PS1159_v2.g22657"/>
</dbReference>
<sequence>RYIKTETENGVKLSTSKGKKVAVKENVFDILYKLHHRKGHAGCNVMYNSSTLQKYEGITKALILLFLKCCRSCELKKASVRKSLVVKPILSADFNVRCHLDLIDLQSKPDGEYRFIFVYQDHLTKYVILRALKEKTAVAVEDVLRQVFCDFGPPAYQRQF</sequence>
<accession>A0AC35G0B0</accession>
<evidence type="ECO:0000313" key="1">
    <source>
        <dbReference type="Proteomes" id="UP000887580"/>
    </source>
</evidence>
<protein>
    <submittedName>
        <fullName evidence="2">Integrase</fullName>
    </submittedName>
</protein>